<keyword evidence="2" id="KW-1185">Reference proteome</keyword>
<dbReference type="AlphaFoldDB" id="A0A286GND5"/>
<dbReference type="Proteomes" id="UP000219621">
    <property type="component" value="Unassembled WGS sequence"/>
</dbReference>
<organism evidence="1 2">
    <name type="scientific">Caenispirillum bisanense</name>
    <dbReference type="NCBI Taxonomy" id="414052"/>
    <lineage>
        <taxon>Bacteria</taxon>
        <taxon>Pseudomonadati</taxon>
        <taxon>Pseudomonadota</taxon>
        <taxon>Alphaproteobacteria</taxon>
        <taxon>Rhodospirillales</taxon>
        <taxon>Novispirillaceae</taxon>
        <taxon>Caenispirillum</taxon>
    </lineage>
</organism>
<sequence length="369" mass="41115">MAPITILAAKENLTKTLTWDGTKWEKQAFDNAYTYSVYEMPAHNIHELSALLSELESIPNACIIRAALRPGYPTEGVVRRIHDGGDGRVPFAERAAGNPWIMIDVDGLPAPDGLHTNADRLDYIVSTLPTWFHGVTYHYQWSASAGLSGWDRLSCHLFFWLDRPITDTALIERMRWETMPDGSTGWDVDESVCRTVQPNYTAAPIFQGAPDPLQGCRSGLVQGDTDVVSLPTWTPKPKPQAQAYTPLPGGGTLGGGIAARLADIGPRYHMPIQRAIMAFVGFYGTGCDRWEIKRLIRDRVAVAPAGSSPKHIYTTDAYLDASIRGAVRKVGAYYTPEEIEEKKRKSEYYERKAALTAYFMSKKKKNNFR</sequence>
<reference evidence="1 2" key="1">
    <citation type="submission" date="2017-09" db="EMBL/GenBank/DDBJ databases">
        <authorList>
            <person name="Ehlers B."/>
            <person name="Leendertz F.H."/>
        </authorList>
    </citation>
    <scope>NUCLEOTIDE SEQUENCE [LARGE SCALE GENOMIC DNA]</scope>
    <source>
        <strain evidence="1 2">USBA 140</strain>
    </source>
</reference>
<protein>
    <submittedName>
        <fullName evidence="1">Uncharacterized protein</fullName>
    </submittedName>
</protein>
<proteinExistence type="predicted"/>
<gene>
    <name evidence="1" type="ORF">SAMN05421508_106223</name>
</gene>
<evidence type="ECO:0000313" key="1">
    <source>
        <dbReference type="EMBL" id="SOD97047.1"/>
    </source>
</evidence>
<dbReference type="EMBL" id="OCNJ01000006">
    <property type="protein sequence ID" value="SOD97047.1"/>
    <property type="molecule type" value="Genomic_DNA"/>
</dbReference>
<evidence type="ECO:0000313" key="2">
    <source>
        <dbReference type="Proteomes" id="UP000219621"/>
    </source>
</evidence>
<accession>A0A286GND5</accession>
<name>A0A286GND5_9PROT</name>